<dbReference type="Proteomes" id="UP000703038">
    <property type="component" value="Unassembled WGS sequence"/>
</dbReference>
<comment type="caution">
    <text evidence="1">The sequence shown here is derived from an EMBL/GenBank/DDBJ whole genome shotgun (WGS) entry which is preliminary data.</text>
</comment>
<dbReference type="RefSeq" id="WP_204869035.1">
    <property type="nucleotide sequence ID" value="NZ_JAFBBK010000001.1"/>
</dbReference>
<sequence>MDDITSSTIDAAVEAMTDVELDRAIRALTLRQRSLLLGGDLDTAWAVTEDLERCLAARFGMPRT</sequence>
<proteinExistence type="predicted"/>
<keyword evidence="2" id="KW-1185">Reference proteome</keyword>
<name>A0ABS2KWJ5_9NOCA</name>
<evidence type="ECO:0000313" key="2">
    <source>
        <dbReference type="Proteomes" id="UP000703038"/>
    </source>
</evidence>
<evidence type="ECO:0000313" key="1">
    <source>
        <dbReference type="EMBL" id="MBM7416166.1"/>
    </source>
</evidence>
<accession>A0ABS2KWJ5</accession>
<gene>
    <name evidence="1" type="ORF">JOE42_002899</name>
</gene>
<reference evidence="1 2" key="1">
    <citation type="submission" date="2021-01" db="EMBL/GenBank/DDBJ databases">
        <title>Genomics of switchgrass bacterial isolates.</title>
        <authorList>
            <person name="Shade A."/>
        </authorList>
    </citation>
    <scope>NUCLEOTIDE SEQUENCE [LARGE SCALE GENOMIC DNA]</scope>
    <source>
        <strain evidence="1 2">PvP111</strain>
    </source>
</reference>
<organism evidence="1 2">
    <name type="scientific">Rhodococcoides corynebacterioides</name>
    <dbReference type="NCBI Taxonomy" id="53972"/>
    <lineage>
        <taxon>Bacteria</taxon>
        <taxon>Bacillati</taxon>
        <taxon>Actinomycetota</taxon>
        <taxon>Actinomycetes</taxon>
        <taxon>Mycobacteriales</taxon>
        <taxon>Nocardiaceae</taxon>
        <taxon>Rhodococcoides</taxon>
    </lineage>
</organism>
<protein>
    <submittedName>
        <fullName evidence="1">Uncharacterized protein</fullName>
    </submittedName>
</protein>
<dbReference type="EMBL" id="JAFBBK010000001">
    <property type="protein sequence ID" value="MBM7416166.1"/>
    <property type="molecule type" value="Genomic_DNA"/>
</dbReference>